<organism evidence="2 3">
    <name type="scientific">Pseudomonas monteilii</name>
    <dbReference type="NCBI Taxonomy" id="76759"/>
    <lineage>
        <taxon>Bacteria</taxon>
        <taxon>Pseudomonadati</taxon>
        <taxon>Pseudomonadota</taxon>
        <taxon>Gammaproteobacteria</taxon>
        <taxon>Pseudomonadales</taxon>
        <taxon>Pseudomonadaceae</taxon>
        <taxon>Pseudomonas</taxon>
    </lineage>
</organism>
<dbReference type="EMBL" id="QWLL01000052">
    <property type="protein sequence ID" value="RII75274.1"/>
    <property type="molecule type" value="Genomic_DNA"/>
</dbReference>
<feature type="region of interest" description="Disordered" evidence="1">
    <location>
        <begin position="269"/>
        <end position="308"/>
    </location>
</feature>
<dbReference type="Gene3D" id="2.180.10.10">
    <property type="entry name" value="RHS repeat-associated core"/>
    <property type="match status" value="1"/>
</dbReference>
<evidence type="ECO:0000256" key="1">
    <source>
        <dbReference type="SAM" id="MobiDB-lite"/>
    </source>
</evidence>
<name>A0A399M0K2_9PSED</name>
<accession>A0A399M0K2</accession>
<protein>
    <submittedName>
        <fullName evidence="2">RHS repeat-associated core domain-containing protein</fullName>
    </submittedName>
</protein>
<evidence type="ECO:0000313" key="2">
    <source>
        <dbReference type="EMBL" id="RII75274.1"/>
    </source>
</evidence>
<comment type="caution">
    <text evidence="2">The sequence shown here is derived from an EMBL/GenBank/DDBJ whole genome shotgun (WGS) entry which is preliminary data.</text>
</comment>
<dbReference type="SUPFAM" id="SSF56399">
    <property type="entry name" value="ADP-ribosylation"/>
    <property type="match status" value="1"/>
</dbReference>
<evidence type="ECO:0000313" key="3">
    <source>
        <dbReference type="Proteomes" id="UP000265875"/>
    </source>
</evidence>
<gene>
    <name evidence="2" type="ORF">D0894_23215</name>
</gene>
<dbReference type="AlphaFoldDB" id="A0A399M0K2"/>
<dbReference type="Proteomes" id="UP000265875">
    <property type="component" value="Unassembled WGS sequence"/>
</dbReference>
<reference evidence="2 3" key="1">
    <citation type="submission" date="2018-08" db="EMBL/GenBank/DDBJ databases">
        <title>Draft genome sequence of the cyanotroph, Pseudomonas monteilii BCN3.</title>
        <authorList>
            <person name="Jones L.B."/>
            <person name="Kunz D.A."/>
        </authorList>
    </citation>
    <scope>NUCLEOTIDE SEQUENCE [LARGE SCALE GENOMIC DNA]</scope>
    <source>
        <strain evidence="2 3">BCN3</strain>
    </source>
</reference>
<proteinExistence type="predicted"/>
<sequence>MEREGTAMKIFYQKSRPITVAENNAAQSILEYASQIFAYLRTDEGPDNVSITSVDGHNSPISLNVASRVAHFKFSPYGYAPNLGMLPLGFNGERHDQIGGLYLLGNGYRGYSPALMRFYSPDSLSPFAEGGVNSYTYTGNDPINRVDPTGHYYGKAKIIEAPLIAYYKRNFLGKKKKLIILSHGKPGFIQAGGNALNAEQLTRLLNDNNIKTNKLPTEMHFCFSATKTKNGELFIQDYANINKVDTSGFNGKIETRDNHFSALASDSGITIRHKLPKPNPLHSDPNKRYPTHEPITATPQQQIPLIRV</sequence>
<dbReference type="NCBIfam" id="TIGR03696">
    <property type="entry name" value="Rhs_assc_core"/>
    <property type="match status" value="1"/>
</dbReference>
<dbReference type="InterPro" id="IPR022385">
    <property type="entry name" value="Rhs_assc_core"/>
</dbReference>
<feature type="compositionally biased region" description="Polar residues" evidence="1">
    <location>
        <begin position="297"/>
        <end position="308"/>
    </location>
</feature>